<feature type="compositionally biased region" description="Low complexity" evidence="2">
    <location>
        <begin position="1197"/>
        <end position="1210"/>
    </location>
</feature>
<feature type="compositionally biased region" description="Low complexity" evidence="2">
    <location>
        <begin position="1050"/>
        <end position="1067"/>
    </location>
</feature>
<evidence type="ECO:0000256" key="1">
    <source>
        <dbReference type="SAM" id="Coils"/>
    </source>
</evidence>
<feature type="region of interest" description="Disordered" evidence="2">
    <location>
        <begin position="664"/>
        <end position="700"/>
    </location>
</feature>
<feature type="region of interest" description="Disordered" evidence="2">
    <location>
        <begin position="872"/>
        <end position="951"/>
    </location>
</feature>
<feature type="region of interest" description="Disordered" evidence="2">
    <location>
        <begin position="1423"/>
        <end position="1813"/>
    </location>
</feature>
<feature type="compositionally biased region" description="Polar residues" evidence="2">
    <location>
        <begin position="1020"/>
        <end position="1036"/>
    </location>
</feature>
<accession>A0A813RB06</accession>
<feature type="compositionally biased region" description="Low complexity" evidence="2">
    <location>
        <begin position="426"/>
        <end position="437"/>
    </location>
</feature>
<dbReference type="EMBL" id="CAJNON010000014">
    <property type="protein sequence ID" value="CAF0779436.1"/>
    <property type="molecule type" value="Genomic_DNA"/>
</dbReference>
<feature type="region of interest" description="Disordered" evidence="2">
    <location>
        <begin position="1176"/>
        <end position="1255"/>
    </location>
</feature>
<dbReference type="Proteomes" id="UP000663891">
    <property type="component" value="Unassembled WGS sequence"/>
</dbReference>
<feature type="compositionally biased region" description="Acidic residues" evidence="2">
    <location>
        <begin position="2089"/>
        <end position="2104"/>
    </location>
</feature>
<feature type="region of interest" description="Disordered" evidence="2">
    <location>
        <begin position="424"/>
        <end position="456"/>
    </location>
</feature>
<feature type="compositionally biased region" description="Basic and acidic residues" evidence="2">
    <location>
        <begin position="1568"/>
        <end position="1596"/>
    </location>
</feature>
<dbReference type="PANTHER" id="PTHR13958:SF3">
    <property type="entry name" value="CAP-GLY DOMAIN-CONTAINING PROTEIN-RELATED"/>
    <property type="match status" value="1"/>
</dbReference>
<feature type="region of interest" description="Disordered" evidence="2">
    <location>
        <begin position="103"/>
        <end position="140"/>
    </location>
</feature>
<dbReference type="InterPro" id="IPR028750">
    <property type="entry name" value="CEP350/CC187"/>
</dbReference>
<feature type="compositionally biased region" description="Polar residues" evidence="2">
    <location>
        <begin position="174"/>
        <end position="192"/>
    </location>
</feature>
<feature type="compositionally biased region" description="Low complexity" evidence="2">
    <location>
        <begin position="1650"/>
        <end position="1660"/>
    </location>
</feature>
<evidence type="ECO:0000313" key="4">
    <source>
        <dbReference type="Proteomes" id="UP000663891"/>
    </source>
</evidence>
<dbReference type="GO" id="GO:0005813">
    <property type="term" value="C:centrosome"/>
    <property type="evidence" value="ECO:0007669"/>
    <property type="project" value="InterPro"/>
</dbReference>
<feature type="region of interest" description="Disordered" evidence="2">
    <location>
        <begin position="1020"/>
        <end position="1119"/>
    </location>
</feature>
<name>A0A813RB06_9BILA</name>
<feature type="compositionally biased region" description="Polar residues" evidence="2">
    <location>
        <begin position="664"/>
        <end position="679"/>
    </location>
</feature>
<protein>
    <submittedName>
        <fullName evidence="3">Uncharacterized protein</fullName>
    </submittedName>
</protein>
<feature type="region of interest" description="Disordered" evidence="2">
    <location>
        <begin position="613"/>
        <end position="635"/>
    </location>
</feature>
<feature type="compositionally biased region" description="Basic and acidic residues" evidence="2">
    <location>
        <begin position="1340"/>
        <end position="1350"/>
    </location>
</feature>
<feature type="compositionally biased region" description="Polar residues" evidence="2">
    <location>
        <begin position="712"/>
        <end position="728"/>
    </location>
</feature>
<dbReference type="PANTHER" id="PTHR13958">
    <property type="entry name" value="CENTROSOME-ASSOCIATED PROTEIN 350"/>
    <property type="match status" value="1"/>
</dbReference>
<feature type="compositionally biased region" description="Low complexity" evidence="2">
    <location>
        <begin position="1439"/>
        <end position="1457"/>
    </location>
</feature>
<feature type="compositionally biased region" description="Basic and acidic residues" evidence="2">
    <location>
        <begin position="976"/>
        <end position="990"/>
    </location>
</feature>
<feature type="compositionally biased region" description="Acidic residues" evidence="2">
    <location>
        <begin position="1710"/>
        <end position="1720"/>
    </location>
</feature>
<gene>
    <name evidence="3" type="ORF">VCS650_LOCUS2844</name>
</gene>
<feature type="compositionally biased region" description="Basic and acidic residues" evidence="2">
    <location>
        <begin position="1697"/>
        <end position="1709"/>
    </location>
</feature>
<feature type="compositionally biased region" description="Basic and acidic residues" evidence="2">
    <location>
        <begin position="1541"/>
        <end position="1559"/>
    </location>
</feature>
<feature type="compositionally biased region" description="Basic and acidic residues" evidence="2">
    <location>
        <begin position="1286"/>
        <end position="1295"/>
    </location>
</feature>
<proteinExistence type="predicted"/>
<sequence>MSQTELNWRTSYDSKRPGYYHSDIHLNASNSSSIYTSNPSMLDNDDDDARLINRKRPLLDSQALQNIQRKISKQKIAAEQRIEQIHGDHMFESSSLQNLHYSPHRRQHSPVARSPPSSHSFPSEPNISLRHSNGSRMLHGNNDIILSNGFEHQTFHQPHTRKITKITPKENYSLSHNRAVQPRSASATVGSTKKQESKDILPPPNDTQRLKSVRRHEPAHVSSGPRAKTSLIAPDSWKTDPANSKKLLKKKPTTEVTSKPTVTDDSAIPIIEQLSTQNSQPIKKPKRAKSASKPIITEKVPIKPPPKPEKTKEEKKLESEKIKKYMEEKRQELEKKLLIEKELKSVQEKERQERLKKLNEQIKKVAQQPLPASLIKKSSASIPQKDLTDQSRERLLQILGPKPNDELPIESHKETPIEEALILERSPSPSSSSSSDSIVEIQPPKLHNQSVVRSRSEPPIQNIDNAFEQRNQNLLRWAHNLTRDCDVIENKFKYIRPDGTQAFDIIPASFQQLQHNDGNLRTQTPIIITNNEKIDPEPIIASKILRPSGRLSHLNQNQTSEYQNQKLPGVGNLRDPILEQRIKRDRAAAKIQATYRGYTVRKSLSWINEKQNRLNSEANKRPLRKPKKTSSYTTDIRDTPAINFDLRFSDDNFTIGSTLLRQYQRNGTNIRPTRNSSISEKSRRQQTPPPPTKQKVQRPTTIQTYSDDYENMTSTVSSIPTNHKQSPQKPRAIPQPLLNTQSTESSTSSSPSTSTSVTPTPTPEPPVSSKVQRRRSFSPPLTPQRSSDHVQPFHNHSQAPPPPPRPPPTTTTHRVVDERRYSPDALERQLNAELHLLDGVEASMKQVEHMERLRSVALAQQEVVSLAQVLRNKPTEESVSQQQTRRPPIRKTSSPSSSSSSQSSASVPDRKHHSPPPQQSKTKPSHRRTSSSSSSSSSISESILTDREKDVRKKFHNETELQEYEKRLKNIENKVRQLAKHDSSISEKSRRQQTPPPPPTKQKVQRPTTIQTYSDDYENMTSTVSSIPTNHKQSPQKPRVIPQPLLNTQSTESSTSSSPSTSTSVTPTPTPEPPASLKVQRRRSFSPPLTPQMSPDHVQPFHNHSQAPRPPPTTTTHRVVDERRYSPDALERQLNAELHLLDGVEASMKQVEHMERLRSVALAQQEVVSLAQVLRNKPTEESVSQQQTRRPPIRKTSSSSSSSSSQSSPSVPDRKHHSPPPQQSKTKPSHRRTSSSSSSSSSISESILTDREKDVRKKFHNETELQEYEKRLKNIENKVRQLAKHAYDVIHDKRNVKPSHTKPKSSNESSISEDIHISNKSSTSTSSTIQQKTTNNTSEIRTEPIEKESDVSTISFEKDESDIVTTDVSDIEHRINTYHAQLKAKKTEIDKLKHKNKKDALRKQEDELKKQLQTYNHEIETLRLQPEPKISIPPRKTVTKSSTSSDNSSSSSISTATKPQESSIDEDLPITTASQSKTDIVEKRIEQPKVQPEPKISIPPRKIVSKSSASSSSSISTPTKPQESSIGEDLPITTASQSKTDIVERRIELNRPAQTKERDFFDDDSDEDEKKEPELKKKEPEVKLLETPREERDTQHDAQSLSIATDLAGLSDSDDDDSHKPSSSTDNEKPVLNLNTKPLSASSKSKDSESSSSTTTTTSERSSKRQVQSRTSEKKPTAVTNDYDEDFSDVSHSPSTPKKDSLPKIKLDDVDNESIQEDFEDKQLSHDKNHSLTSKSSGDEQSEILVLVKKSANTTPRRQDEKTIEEDPPQPSLPPPILQTKSAPIKNDDTSHDISDDDDDDDDEEEDDNEQEIKIDRITDIFIRKFIDEAIDQGKHIERLKKEANQSKDFDIQEITEKKTSSPQDWLFTNETINGDSPKNIEQNEFTLDLSQLDEKNPNEPRVESPRKIVIEEPVKLFVPHTREQVTQLCHQAIDILFDQNKDFSDRLTIKSKIPNDYFTYDQQDSDSDDIRINRHAYCQMIFDLCIELLHEMYTENIIPSKYPQWQPTKLVSKHKQLSHDKNHSLTSKSSGDEQSEILVLVKKSANTTPRRQDEKTIEEDPPQPSLPPPILQTKSALINNDDTSHDISDDDDDDDEDEEDDNEQEIKIDRITDIFIRKFIDEAIDQGKHIERLKKEANQSKDFDIQEITEKKTFSPQDWLFTNETINGDSPKNIEQNEFTLDLSQLDEKNPNEPRVESPRKIVIEEPVKLFVPHTREQVTQLCHQAIDILFDQNKDFSDRVTIKSKIPNDYFTYDQQDSDSDDIRINRHAYCQMIFDLCIELLHEMYTENIIPSKYPQWQPTKLVSKRYYRGKKLGNRYDIEQLISGKVLEILCLNNRPIVYSKWRVSNARRNGTEKFETVLDEEIRRTESQWINYSDDCLQMKFDVADLIFQQLVQESITECLSVVDKRLFLSSNSTRL</sequence>
<feature type="region of interest" description="Disordered" evidence="2">
    <location>
        <begin position="2014"/>
        <end position="2105"/>
    </location>
</feature>
<feature type="region of interest" description="Disordered" evidence="2">
    <location>
        <begin position="1286"/>
        <end position="1353"/>
    </location>
</feature>
<keyword evidence="1" id="KW-0175">Coiled coil</keyword>
<evidence type="ECO:0000256" key="2">
    <source>
        <dbReference type="SAM" id="MobiDB-lite"/>
    </source>
</evidence>
<comment type="caution">
    <text evidence="3">The sequence shown here is derived from an EMBL/GenBank/DDBJ whole genome shotgun (WGS) entry which is preliminary data.</text>
</comment>
<dbReference type="CDD" id="cd23767">
    <property type="entry name" value="IQCD"/>
    <property type="match status" value="1"/>
</dbReference>
<feature type="region of interest" description="Disordered" evidence="2">
    <location>
        <begin position="712"/>
        <end position="815"/>
    </location>
</feature>
<dbReference type="PROSITE" id="PS50096">
    <property type="entry name" value="IQ"/>
    <property type="match status" value="1"/>
</dbReference>
<feature type="compositionally biased region" description="Low complexity" evidence="2">
    <location>
        <begin position="742"/>
        <end position="759"/>
    </location>
</feature>
<feature type="compositionally biased region" description="Polar residues" evidence="2">
    <location>
        <begin position="254"/>
        <end position="264"/>
    </location>
</feature>
<feature type="compositionally biased region" description="Low complexity" evidence="2">
    <location>
        <begin position="1318"/>
        <end position="1338"/>
    </location>
</feature>
<dbReference type="OrthoDB" id="306254at2759"/>
<feature type="coiled-coil region" evidence="1">
    <location>
        <begin position="1258"/>
        <end position="1285"/>
    </location>
</feature>
<feature type="compositionally biased region" description="Pro residues" evidence="2">
    <location>
        <begin position="799"/>
        <end position="809"/>
    </location>
</feature>
<evidence type="ECO:0000313" key="3">
    <source>
        <dbReference type="EMBL" id="CAF0779436.1"/>
    </source>
</evidence>
<feature type="region of interest" description="Disordered" evidence="2">
    <location>
        <begin position="976"/>
        <end position="1008"/>
    </location>
</feature>
<organism evidence="3 4">
    <name type="scientific">Adineta steineri</name>
    <dbReference type="NCBI Taxonomy" id="433720"/>
    <lineage>
        <taxon>Eukaryota</taxon>
        <taxon>Metazoa</taxon>
        <taxon>Spiralia</taxon>
        <taxon>Gnathifera</taxon>
        <taxon>Rotifera</taxon>
        <taxon>Eurotatoria</taxon>
        <taxon>Bdelloidea</taxon>
        <taxon>Adinetida</taxon>
        <taxon>Adinetidae</taxon>
        <taxon>Adineta</taxon>
    </lineage>
</organism>
<feature type="compositionally biased region" description="Low complexity" evidence="2">
    <location>
        <begin position="930"/>
        <end position="943"/>
    </location>
</feature>
<feature type="compositionally biased region" description="Acidic residues" evidence="2">
    <location>
        <begin position="1795"/>
        <end position="1810"/>
    </location>
</feature>
<feature type="compositionally biased region" description="Basic and acidic residues" evidence="2">
    <location>
        <begin position="1721"/>
        <end position="1730"/>
    </location>
</feature>
<feature type="compositionally biased region" description="Low complexity" evidence="2">
    <location>
        <begin position="893"/>
        <end position="906"/>
    </location>
</feature>
<feature type="compositionally biased region" description="Low complexity" evidence="2">
    <location>
        <begin position="1234"/>
        <end position="1247"/>
    </location>
</feature>
<reference evidence="3" key="1">
    <citation type="submission" date="2021-02" db="EMBL/GenBank/DDBJ databases">
        <authorList>
            <person name="Nowell W R."/>
        </authorList>
    </citation>
    <scope>NUCLEOTIDE SEQUENCE</scope>
</reference>
<dbReference type="GO" id="GO:0034453">
    <property type="term" value="P:microtubule anchoring"/>
    <property type="evidence" value="ECO:0007669"/>
    <property type="project" value="InterPro"/>
</dbReference>
<feature type="compositionally biased region" description="Low complexity" evidence="2">
    <location>
        <begin position="114"/>
        <end position="125"/>
    </location>
</feature>
<dbReference type="GO" id="GO:0008017">
    <property type="term" value="F:microtubule binding"/>
    <property type="evidence" value="ECO:0007669"/>
    <property type="project" value="InterPro"/>
</dbReference>
<feature type="region of interest" description="Disordered" evidence="2">
    <location>
        <begin position="174"/>
        <end position="319"/>
    </location>
</feature>
<feature type="compositionally biased region" description="Basic and acidic residues" evidence="2">
    <location>
        <begin position="306"/>
        <end position="319"/>
    </location>
</feature>
<feature type="compositionally biased region" description="Low complexity" evidence="2">
    <location>
        <begin position="1505"/>
        <end position="1516"/>
    </location>
</feature>